<reference evidence="1" key="1">
    <citation type="submission" date="2018-07" db="EMBL/GenBank/DDBJ databases">
        <authorList>
            <consortium name="Genoscope - CEA"/>
            <person name="William W."/>
        </authorList>
    </citation>
    <scope>NUCLEOTIDE SEQUENCE</scope>
    <source>
        <strain evidence="1">IK1</strain>
    </source>
</reference>
<dbReference type="AlphaFoldDB" id="A0A653AC60"/>
<protein>
    <submittedName>
        <fullName evidence="1">Uncharacterized protein</fullName>
    </submittedName>
</protein>
<name>A0A653AC60_UNCDX</name>
<evidence type="ECO:0000313" key="1">
    <source>
        <dbReference type="EMBL" id="VBB45585.1"/>
    </source>
</evidence>
<organism evidence="1">
    <name type="scientific">Uncultured Desulfatiglans sp</name>
    <dbReference type="NCBI Taxonomy" id="1748965"/>
    <lineage>
        <taxon>Bacteria</taxon>
        <taxon>Pseudomonadati</taxon>
        <taxon>Thermodesulfobacteriota</taxon>
        <taxon>Desulfobacteria</taxon>
        <taxon>Desulfatiglandales</taxon>
        <taxon>Desulfatiglandaceae</taxon>
        <taxon>Desulfatiglans</taxon>
        <taxon>environmental samples</taxon>
    </lineage>
</organism>
<dbReference type="EMBL" id="UPXX01000029">
    <property type="protein sequence ID" value="VBB45585.1"/>
    <property type="molecule type" value="Genomic_DNA"/>
</dbReference>
<proteinExistence type="predicted"/>
<sequence>MKCETAVADCKEVTERLTMDAVSIRSQGKSFGFPAVYG</sequence>
<accession>A0A653AC60</accession>
<gene>
    <name evidence="1" type="ORF">TRIP_B350536</name>
</gene>